<gene>
    <name evidence="1" type="ORF">CTI12_AA166120</name>
</gene>
<comment type="caution">
    <text evidence="1">The sequence shown here is derived from an EMBL/GenBank/DDBJ whole genome shotgun (WGS) entry which is preliminary data.</text>
</comment>
<name>A0A2U1PCS0_ARTAN</name>
<proteinExistence type="predicted"/>
<sequence>MKSLMNALDGIFYRTTIRLRAMTRPATIVEQSFGPPMNINKPLQNVYGTPHSHIDSAQQSASCDMQEQVLPPHGPPHQTLAIRRYYRHPFIWILEIQSSPTSIATSNANTTFHSVLRNGHLRLAKDPYEQPPLISPRNIRKQQTALHNVANGHNLELVKDLTLEGGVTGRVLACSV</sequence>
<evidence type="ECO:0000313" key="2">
    <source>
        <dbReference type="Proteomes" id="UP000245207"/>
    </source>
</evidence>
<reference evidence="1 2" key="1">
    <citation type="journal article" date="2018" name="Mol. Plant">
        <title>The genome of Artemisia annua provides insight into the evolution of Asteraceae family and artemisinin biosynthesis.</title>
        <authorList>
            <person name="Shen Q."/>
            <person name="Zhang L."/>
            <person name="Liao Z."/>
            <person name="Wang S."/>
            <person name="Yan T."/>
            <person name="Shi P."/>
            <person name="Liu M."/>
            <person name="Fu X."/>
            <person name="Pan Q."/>
            <person name="Wang Y."/>
            <person name="Lv Z."/>
            <person name="Lu X."/>
            <person name="Zhang F."/>
            <person name="Jiang W."/>
            <person name="Ma Y."/>
            <person name="Chen M."/>
            <person name="Hao X."/>
            <person name="Li L."/>
            <person name="Tang Y."/>
            <person name="Lv G."/>
            <person name="Zhou Y."/>
            <person name="Sun X."/>
            <person name="Brodelius P.E."/>
            <person name="Rose J.K.C."/>
            <person name="Tang K."/>
        </authorList>
    </citation>
    <scope>NUCLEOTIDE SEQUENCE [LARGE SCALE GENOMIC DNA]</scope>
    <source>
        <strain evidence="2">cv. Huhao1</strain>
        <tissue evidence="1">Leaf</tissue>
    </source>
</reference>
<dbReference type="EMBL" id="PKPP01001334">
    <property type="protein sequence ID" value="PWA83552.1"/>
    <property type="molecule type" value="Genomic_DNA"/>
</dbReference>
<dbReference type="STRING" id="35608.A0A2U1PCS0"/>
<evidence type="ECO:0000313" key="1">
    <source>
        <dbReference type="EMBL" id="PWA83552.1"/>
    </source>
</evidence>
<accession>A0A2U1PCS0</accession>
<dbReference type="AlphaFoldDB" id="A0A2U1PCS0"/>
<protein>
    <submittedName>
        <fullName evidence="1">Ankyrin repeat-containing protein</fullName>
    </submittedName>
</protein>
<dbReference type="Proteomes" id="UP000245207">
    <property type="component" value="Unassembled WGS sequence"/>
</dbReference>
<organism evidence="1 2">
    <name type="scientific">Artemisia annua</name>
    <name type="common">Sweet wormwood</name>
    <dbReference type="NCBI Taxonomy" id="35608"/>
    <lineage>
        <taxon>Eukaryota</taxon>
        <taxon>Viridiplantae</taxon>
        <taxon>Streptophyta</taxon>
        <taxon>Embryophyta</taxon>
        <taxon>Tracheophyta</taxon>
        <taxon>Spermatophyta</taxon>
        <taxon>Magnoliopsida</taxon>
        <taxon>eudicotyledons</taxon>
        <taxon>Gunneridae</taxon>
        <taxon>Pentapetalae</taxon>
        <taxon>asterids</taxon>
        <taxon>campanulids</taxon>
        <taxon>Asterales</taxon>
        <taxon>Asteraceae</taxon>
        <taxon>Asteroideae</taxon>
        <taxon>Anthemideae</taxon>
        <taxon>Artemisiinae</taxon>
        <taxon>Artemisia</taxon>
    </lineage>
</organism>
<keyword evidence="2" id="KW-1185">Reference proteome</keyword>